<keyword evidence="5" id="KW-0378">Hydrolase</keyword>
<evidence type="ECO:0000256" key="5">
    <source>
        <dbReference type="ARBA" id="ARBA00022801"/>
    </source>
</evidence>
<reference evidence="10" key="1">
    <citation type="submission" date="2021-01" db="EMBL/GenBank/DDBJ databases">
        <title>Adiantum capillus-veneris genome.</title>
        <authorList>
            <person name="Fang Y."/>
            <person name="Liao Q."/>
        </authorList>
    </citation>
    <scope>NUCLEOTIDE SEQUENCE</scope>
    <source>
        <strain evidence="10">H3</strain>
        <tissue evidence="10">Leaf</tissue>
    </source>
</reference>
<feature type="domain" description="Tyrosine-protein phosphatase" evidence="8">
    <location>
        <begin position="176"/>
        <end position="446"/>
    </location>
</feature>
<dbReference type="InterPro" id="IPR000387">
    <property type="entry name" value="Tyr_Pase_dom"/>
</dbReference>
<dbReference type="SMART" id="SM00194">
    <property type="entry name" value="PTPc"/>
    <property type="match status" value="1"/>
</dbReference>
<dbReference type="SMART" id="SM00404">
    <property type="entry name" value="PTPc_motif"/>
    <property type="match status" value="1"/>
</dbReference>
<evidence type="ECO:0000259" key="8">
    <source>
        <dbReference type="PROSITE" id="PS50055"/>
    </source>
</evidence>
<keyword evidence="11" id="KW-1185">Reference proteome</keyword>
<dbReference type="InterPro" id="IPR000242">
    <property type="entry name" value="PTP_cat"/>
</dbReference>
<gene>
    <name evidence="10" type="ORF">GOP47_0014546</name>
</gene>
<evidence type="ECO:0000256" key="7">
    <source>
        <dbReference type="SAM" id="MobiDB-lite"/>
    </source>
</evidence>
<dbReference type="PANTHER" id="PTHR19134">
    <property type="entry name" value="RECEPTOR-TYPE TYROSINE-PROTEIN PHOSPHATASE"/>
    <property type="match status" value="1"/>
</dbReference>
<dbReference type="InterPro" id="IPR003595">
    <property type="entry name" value="Tyr_Pase_cat"/>
</dbReference>
<evidence type="ECO:0000256" key="3">
    <source>
        <dbReference type="ARBA" id="ARBA00022490"/>
    </source>
</evidence>
<evidence type="ECO:0000313" key="10">
    <source>
        <dbReference type="EMBL" id="KAI5070203.1"/>
    </source>
</evidence>
<accession>A0A9D4UMU8</accession>
<feature type="compositionally biased region" description="Polar residues" evidence="7">
    <location>
        <begin position="66"/>
        <end position="77"/>
    </location>
</feature>
<dbReference type="PRINTS" id="PR00700">
    <property type="entry name" value="PRTYPHPHTASE"/>
</dbReference>
<dbReference type="InterPro" id="IPR016130">
    <property type="entry name" value="Tyr_Pase_AS"/>
</dbReference>
<organism evidence="10 11">
    <name type="scientific">Adiantum capillus-veneris</name>
    <name type="common">Maidenhair fern</name>
    <dbReference type="NCBI Taxonomy" id="13818"/>
    <lineage>
        <taxon>Eukaryota</taxon>
        <taxon>Viridiplantae</taxon>
        <taxon>Streptophyta</taxon>
        <taxon>Embryophyta</taxon>
        <taxon>Tracheophyta</taxon>
        <taxon>Polypodiopsida</taxon>
        <taxon>Polypodiidae</taxon>
        <taxon>Polypodiales</taxon>
        <taxon>Pteridineae</taxon>
        <taxon>Pteridaceae</taxon>
        <taxon>Vittarioideae</taxon>
        <taxon>Adiantum</taxon>
    </lineage>
</organism>
<dbReference type="Proteomes" id="UP000886520">
    <property type="component" value="Chromosome 14"/>
</dbReference>
<evidence type="ECO:0000313" key="11">
    <source>
        <dbReference type="Proteomes" id="UP000886520"/>
    </source>
</evidence>
<dbReference type="PROSITE" id="PS50056">
    <property type="entry name" value="TYR_PHOSPHATASE_2"/>
    <property type="match status" value="1"/>
</dbReference>
<dbReference type="PROSITE" id="PS00383">
    <property type="entry name" value="TYR_PHOSPHATASE_1"/>
    <property type="match status" value="1"/>
</dbReference>
<evidence type="ECO:0000256" key="2">
    <source>
        <dbReference type="ARBA" id="ARBA00013064"/>
    </source>
</evidence>
<name>A0A9D4UMU8_ADICA</name>
<dbReference type="FunFam" id="3.90.190.10:FF:000045">
    <property type="entry name" value="Tyrosine-protein phosphatase non-receptor type 12"/>
    <property type="match status" value="1"/>
</dbReference>
<evidence type="ECO:0000259" key="9">
    <source>
        <dbReference type="PROSITE" id="PS50056"/>
    </source>
</evidence>
<evidence type="ECO:0000256" key="4">
    <source>
        <dbReference type="ARBA" id="ARBA00022553"/>
    </source>
</evidence>
<dbReference type="GO" id="GO:0005737">
    <property type="term" value="C:cytoplasm"/>
    <property type="evidence" value="ECO:0007669"/>
    <property type="project" value="UniProtKB-SubCell"/>
</dbReference>
<proteinExistence type="predicted"/>
<feature type="domain" description="Tyrosine specific protein phosphatases" evidence="9">
    <location>
        <begin position="362"/>
        <end position="437"/>
    </location>
</feature>
<dbReference type="Gene3D" id="3.90.190.10">
    <property type="entry name" value="Protein tyrosine phosphatase superfamily"/>
    <property type="match status" value="1"/>
</dbReference>
<dbReference type="InterPro" id="IPR050348">
    <property type="entry name" value="Protein-Tyr_Phosphatase"/>
</dbReference>
<dbReference type="Pfam" id="PF00102">
    <property type="entry name" value="Y_phosphatase"/>
    <property type="match status" value="1"/>
</dbReference>
<dbReference type="SUPFAM" id="SSF52799">
    <property type="entry name" value="(Phosphotyrosine protein) phosphatases II"/>
    <property type="match status" value="1"/>
</dbReference>
<comment type="caution">
    <text evidence="10">The sequence shown here is derived from an EMBL/GenBank/DDBJ whole genome shotgun (WGS) entry which is preliminary data.</text>
</comment>
<keyword evidence="4" id="KW-0597">Phosphoprotein</keyword>
<feature type="region of interest" description="Disordered" evidence="7">
    <location>
        <begin position="66"/>
        <end position="90"/>
    </location>
</feature>
<dbReference type="EC" id="3.1.3.48" evidence="2"/>
<dbReference type="OrthoDB" id="10253954at2759"/>
<dbReference type="AlphaFoldDB" id="A0A9D4UMU8"/>
<dbReference type="PANTHER" id="PTHR19134:SF449">
    <property type="entry name" value="TYROSINE-PROTEIN PHOSPHATASE 1"/>
    <property type="match status" value="1"/>
</dbReference>
<dbReference type="EMBL" id="JABFUD020000014">
    <property type="protein sequence ID" value="KAI5070203.1"/>
    <property type="molecule type" value="Genomic_DNA"/>
</dbReference>
<dbReference type="InterPro" id="IPR029021">
    <property type="entry name" value="Prot-tyrosine_phosphatase-like"/>
</dbReference>
<evidence type="ECO:0000256" key="6">
    <source>
        <dbReference type="ARBA" id="ARBA00022912"/>
    </source>
</evidence>
<dbReference type="PROSITE" id="PS50055">
    <property type="entry name" value="TYR_PHOSPHATASE_PTP"/>
    <property type="match status" value="1"/>
</dbReference>
<protein>
    <recommendedName>
        <fullName evidence="2">protein-tyrosine-phosphatase</fullName>
        <ecNumber evidence="2">3.1.3.48</ecNumber>
    </recommendedName>
</protein>
<keyword evidence="6" id="KW-0904">Protein phosphatase</keyword>
<evidence type="ECO:0000256" key="1">
    <source>
        <dbReference type="ARBA" id="ARBA00004496"/>
    </source>
</evidence>
<comment type="subcellular location">
    <subcellularLocation>
        <location evidence="1">Cytoplasm</location>
    </subcellularLocation>
</comment>
<sequence length="504" mass="56138">MKISKPIFILNRRKLLTGARSCVASVVSLALQDRIAPRADGVREILSPHSRRPSLILTSRLFSLSPSSKTGNKQSTGICPDSASMDGSPHPSAAAAVGGIVVNSPVTPPSSVIRKFSNVSPTSSDRVELLQHLALSPAMDFSSIRLTQQQLDFCKEALVRLLKKLNVSSRNHRRIIDREFDVLLSDRLQVNKILACTTIGRLESNLPKNRYLDVLPYDDTRVLLEEIANGRTSSYINASYVVDPTHESLPKFIATQGPLPNTNADFWEMVVQQQCPVIVMLTGLVDESNKMVKCDNYFPAKPQESLTYGRFRITNKGTTISQNAAAYRLLEIEHVQPGAAAPIPVLHMQLDWPDYGIPTSTASVREMVRTLYEVPSNFGPFVVHCSAGIGRTGTYCTIDHTLRRIILGDMTAVDLESTVRRFRQQRLGMVQTREQYAFCYKAVIAELQDLLTTRWTTDKSSVDSNRWPLNSHKHLLSDNERQQPSRLQDLGSGIVPQIARGFEE</sequence>
<dbReference type="GO" id="GO:0004725">
    <property type="term" value="F:protein tyrosine phosphatase activity"/>
    <property type="evidence" value="ECO:0007669"/>
    <property type="project" value="UniProtKB-EC"/>
</dbReference>
<keyword evidence="3" id="KW-0963">Cytoplasm</keyword>